<dbReference type="EMBL" id="VXIV02002003">
    <property type="protein sequence ID" value="KAF6027981.1"/>
    <property type="molecule type" value="Genomic_DNA"/>
</dbReference>
<dbReference type="AlphaFoldDB" id="A0A7J7JQM7"/>
<protein>
    <submittedName>
        <fullName evidence="1">HEATR6</fullName>
    </submittedName>
</protein>
<gene>
    <name evidence="1" type="ORF">EB796_013732</name>
</gene>
<evidence type="ECO:0000313" key="1">
    <source>
        <dbReference type="EMBL" id="KAF6027981.1"/>
    </source>
</evidence>
<dbReference type="Proteomes" id="UP000593567">
    <property type="component" value="Unassembled WGS sequence"/>
</dbReference>
<evidence type="ECO:0000313" key="2">
    <source>
        <dbReference type="Proteomes" id="UP000593567"/>
    </source>
</evidence>
<proteinExistence type="predicted"/>
<sequence length="72" mass="7651">MATIYLPVALLLPPKLLPDSVLSSHSTDYCSHSTDRKVCLSHLNSLEKKGLDAEKLSVVNSLTSILAATDAG</sequence>
<organism evidence="1 2">
    <name type="scientific">Bugula neritina</name>
    <name type="common">Brown bryozoan</name>
    <name type="synonym">Sertularia neritina</name>
    <dbReference type="NCBI Taxonomy" id="10212"/>
    <lineage>
        <taxon>Eukaryota</taxon>
        <taxon>Metazoa</taxon>
        <taxon>Spiralia</taxon>
        <taxon>Lophotrochozoa</taxon>
        <taxon>Bryozoa</taxon>
        <taxon>Gymnolaemata</taxon>
        <taxon>Cheilostomatida</taxon>
        <taxon>Flustrina</taxon>
        <taxon>Buguloidea</taxon>
        <taxon>Bugulidae</taxon>
        <taxon>Bugula</taxon>
    </lineage>
</organism>
<accession>A0A7J7JQM7</accession>
<reference evidence="1" key="1">
    <citation type="submission" date="2020-06" db="EMBL/GenBank/DDBJ databases">
        <title>Draft genome of Bugula neritina, a colonial animal packing powerful symbionts and potential medicines.</title>
        <authorList>
            <person name="Rayko M."/>
        </authorList>
    </citation>
    <scope>NUCLEOTIDE SEQUENCE [LARGE SCALE GENOMIC DNA]</scope>
    <source>
        <strain evidence="1">Kwan_BN1</strain>
    </source>
</reference>
<comment type="caution">
    <text evidence="1">The sequence shown here is derived from an EMBL/GenBank/DDBJ whole genome shotgun (WGS) entry which is preliminary data.</text>
</comment>
<name>A0A7J7JQM7_BUGNE</name>
<keyword evidence="2" id="KW-1185">Reference proteome</keyword>